<dbReference type="GO" id="GO:0008901">
    <property type="term" value="F:ferredoxin hydrogenase activity"/>
    <property type="evidence" value="ECO:0007669"/>
    <property type="project" value="InterPro"/>
</dbReference>
<evidence type="ECO:0000256" key="1">
    <source>
        <dbReference type="ARBA" id="ARBA00007842"/>
    </source>
</evidence>
<dbReference type="GeneID" id="3856037"/>
<protein>
    <recommendedName>
        <fullName evidence="3 7">F420-dependent methylenetetrahydromethanopterin dehydrogenase</fullName>
        <shortName evidence="7">MTD</shortName>
        <ecNumber evidence="2 7">1.5.98.1</ecNumber>
    </recommendedName>
    <alternativeName>
        <fullName evidence="6 7">Coenzyme F420-dependent N5,N10-methylenetetrahydromethanopterin dehydrogenase</fullName>
    </alternativeName>
</protein>
<dbReference type="SMR" id="A0A328Q0J8"/>
<accession>A0A328Q0J8</accession>
<dbReference type="Gene3D" id="6.10.140.120">
    <property type="match status" value="1"/>
</dbReference>
<proteinExistence type="inferred from homology"/>
<keyword evidence="7" id="KW-0484">Methanogenesis</keyword>
<dbReference type="GO" id="GO:0030268">
    <property type="term" value="F:methylenetetrahydromethanopterin dehydrogenase activity"/>
    <property type="evidence" value="ECO:0007669"/>
    <property type="project" value="UniProtKB-UniRule"/>
</dbReference>
<evidence type="ECO:0000256" key="3">
    <source>
        <dbReference type="ARBA" id="ARBA00014062"/>
    </source>
</evidence>
<keyword evidence="4 7" id="KW-0554">One-carbon metabolism</keyword>
<dbReference type="EMBL" id="NGJK01000010">
    <property type="protein sequence ID" value="RAP03721.1"/>
    <property type="molecule type" value="Genomic_DNA"/>
</dbReference>
<comment type="similarity">
    <text evidence="1 7">Belongs to the MTD family.</text>
</comment>
<evidence type="ECO:0000256" key="5">
    <source>
        <dbReference type="ARBA" id="ARBA00023002"/>
    </source>
</evidence>
<reference evidence="8 9" key="1">
    <citation type="submission" date="2017-05" db="EMBL/GenBank/DDBJ databases">
        <title>Host range expansion of the Methanosphaera genus to humans and monogastric animals involves recent and extensive reduction in genome content.</title>
        <authorList>
            <person name="Hoedt E.C."/>
            <person name="Volmer J.G."/>
            <person name="Parks D.H."/>
            <person name="Rosewarne C.P."/>
            <person name="Denman S.E."/>
            <person name="Mcsweeney C.S."/>
            <person name="O Cuiv P."/>
            <person name="Hugenholtz P."/>
            <person name="Tyson G.W."/>
            <person name="Morrison M."/>
        </authorList>
    </citation>
    <scope>NUCLEOTIDE SEQUENCE [LARGE SCALE GENOMIC DNA]</scope>
    <source>
        <strain evidence="8 9">PA5</strain>
    </source>
</reference>
<dbReference type="InterPro" id="IPR002844">
    <property type="entry name" value="MTD"/>
</dbReference>
<dbReference type="GO" id="GO:0006730">
    <property type="term" value="P:one-carbon metabolic process"/>
    <property type="evidence" value="ECO:0007669"/>
    <property type="project" value="UniProtKB-UniRule"/>
</dbReference>
<sequence>MVVKIGIVKVGNIGTSVLIDMILDERADREDIDVRTISSGAKMGKNQMDDVLPKIDEYNPDVIIFISPDPGAKSPSSARETLSKKNIPTIVIGDGPGERAIGSMKEQGLGYIIVKADSMIGARREFLDATEMAVFNSDVLMVLSTTGVFRLIHKTLDKVIRDIDEDKLYSLPELVITAENAVDAADFKNPYAKSKAIAAYSIACQVSSMNVRACFKTKDYHVYIPLVSAAHEMMSAASKLAYEAREIEKSNDTVVRTAHRRNGSILYGTSLNDNKE</sequence>
<dbReference type="SUPFAM" id="SSF102324">
    <property type="entry name" value="F420-dependent methylenetetrahydromethanopterin dehydrogenase (MTD)"/>
    <property type="match status" value="1"/>
</dbReference>
<comment type="pathway">
    <text evidence="7">One-carbon metabolism; methanogenesis from CO(2); 5,10-methylene-5,6,7,8-tetrahydromethanopterin from 5,10-methenyl-5,6,7,8-tetrahydromethanopterin (coenzyme F420 route): step 1/1.</text>
</comment>
<dbReference type="OMA" id="KGCFMTK"/>
<dbReference type="PIRSF" id="PIRSF005627">
    <property type="entry name" value="MTD"/>
    <property type="match status" value="1"/>
</dbReference>
<dbReference type="InterPro" id="IPR036080">
    <property type="entry name" value="MTD_sf"/>
</dbReference>
<dbReference type="Proteomes" id="UP000248557">
    <property type="component" value="Unassembled WGS sequence"/>
</dbReference>
<dbReference type="AlphaFoldDB" id="A0A328Q0J8"/>
<dbReference type="HAMAP" id="MF_00058">
    <property type="entry name" value="MTD"/>
    <property type="match status" value="1"/>
</dbReference>
<evidence type="ECO:0000256" key="2">
    <source>
        <dbReference type="ARBA" id="ARBA00012904"/>
    </source>
</evidence>
<evidence type="ECO:0000313" key="9">
    <source>
        <dbReference type="Proteomes" id="UP000248557"/>
    </source>
</evidence>
<name>A0A328Q0J8_9EURY</name>
<evidence type="ECO:0000256" key="6">
    <source>
        <dbReference type="ARBA" id="ARBA00031410"/>
    </source>
</evidence>
<keyword evidence="5 7" id="KW-0560">Oxidoreductase</keyword>
<dbReference type="RefSeq" id="WP_011405780.1">
    <property type="nucleotide sequence ID" value="NZ_CAUHHK010000009.1"/>
</dbReference>
<comment type="function">
    <text evidence="7">Catalyzes the reversible reduction of methenyl-H(4)MPT(+) to methylene-H(4)MPT.</text>
</comment>
<gene>
    <name evidence="7" type="primary">mtd</name>
    <name evidence="8" type="ORF">CA615_00825</name>
</gene>
<dbReference type="Gene3D" id="3.40.50.10830">
    <property type="entry name" value="F420-dependent methylenetetrahydromethanopterin dehydrogenase (MTD)"/>
    <property type="match status" value="1"/>
</dbReference>
<comment type="caution">
    <text evidence="8">The sequence shown here is derived from an EMBL/GenBank/DDBJ whole genome shotgun (WGS) entry which is preliminary data.</text>
</comment>
<evidence type="ECO:0000256" key="7">
    <source>
        <dbReference type="HAMAP-Rule" id="MF_00058"/>
    </source>
</evidence>
<comment type="catalytic activity">
    <reaction evidence="7">
        <text>5,10-methylenetetrahydromethanopterin + oxidized coenzyme F420-(gamma-L-Glu)(n) + 2 H(+) = 5,10-methenyl-5,6,7,8-tetrahydromethanopterin + reduced coenzyme F420-(gamma-L-Glu)(n)</text>
        <dbReference type="Rhea" id="RHEA:16721"/>
        <dbReference type="Rhea" id="RHEA-COMP:12939"/>
        <dbReference type="Rhea" id="RHEA-COMP:14378"/>
        <dbReference type="ChEBI" id="CHEBI:15378"/>
        <dbReference type="ChEBI" id="CHEBI:57818"/>
        <dbReference type="ChEBI" id="CHEBI:58337"/>
        <dbReference type="ChEBI" id="CHEBI:133980"/>
        <dbReference type="ChEBI" id="CHEBI:139511"/>
        <dbReference type="EC" id="1.5.98.1"/>
    </reaction>
</comment>
<evidence type="ECO:0000256" key="4">
    <source>
        <dbReference type="ARBA" id="ARBA00022563"/>
    </source>
</evidence>
<dbReference type="UniPathway" id="UPA00640">
    <property type="reaction ID" value="UER00695"/>
</dbReference>
<dbReference type="Pfam" id="PF01993">
    <property type="entry name" value="MTD"/>
    <property type="match status" value="1"/>
</dbReference>
<dbReference type="GO" id="GO:0019386">
    <property type="term" value="P:methanogenesis, from carbon dioxide"/>
    <property type="evidence" value="ECO:0007669"/>
    <property type="project" value="UniProtKB-UniRule"/>
</dbReference>
<dbReference type="NCBIfam" id="NF002162">
    <property type="entry name" value="PRK00994.1"/>
    <property type="match status" value="1"/>
</dbReference>
<evidence type="ECO:0000313" key="8">
    <source>
        <dbReference type="EMBL" id="RAP03721.1"/>
    </source>
</evidence>
<dbReference type="EC" id="1.5.98.1" evidence="2 7"/>
<organism evidence="8 9">
    <name type="scientific">Methanosphaera stadtmanae</name>
    <dbReference type="NCBI Taxonomy" id="2317"/>
    <lineage>
        <taxon>Archaea</taxon>
        <taxon>Methanobacteriati</taxon>
        <taxon>Methanobacteriota</taxon>
        <taxon>Methanomada group</taxon>
        <taxon>Methanobacteria</taxon>
        <taxon>Methanobacteriales</taxon>
        <taxon>Methanobacteriaceae</taxon>
        <taxon>Methanosphaera</taxon>
    </lineage>
</organism>